<feature type="domain" description="Initiator Rep protein WH1" evidence="2">
    <location>
        <begin position="2"/>
        <end position="167"/>
    </location>
</feature>
<sequence>MITKSNTLVEACYDLSVAEHDLITLAVNKMHKQPTGTKQVTISDIEFALANKVVDNYAYKTLKDTTKTLGERKLKFPLYVDNNIQAEDTSQKLCVLKRNHKNFKVLKAEYNWLQGISYQDQKSYILLHFSDLLAFLFEHTNQTYTKYDYVKMINFKGFISKRMYELIHKWKDIEKTPEMTVFEWKAYFGLANSYPQVVEFKHRVLDPAIKQINAQEGFKLTLESRKEGRNTSHFMLKIKVLKKPNKRMMRQALINALS</sequence>
<evidence type="ECO:0000259" key="2">
    <source>
        <dbReference type="Pfam" id="PF01051"/>
    </source>
</evidence>
<dbReference type="AlphaFoldDB" id="A0AB36DPU2"/>
<evidence type="ECO:0000313" key="3">
    <source>
        <dbReference type="EMBL" id="OAV26364.1"/>
    </source>
</evidence>
<name>A0AB36DPU2_MORCA</name>
<reference evidence="3 4" key="1">
    <citation type="journal article" date="2016" name="Genome Biol. Evol.">
        <title>Comparative Genomic Analyses of the Moraxella catarrhalis Serosensitive and Seroresistant Lineages Demonstrate Their Independent Evolution.</title>
        <authorList>
            <person name="Earl J.P."/>
            <person name="de Vries S.P."/>
            <person name="Ahmed A."/>
            <person name="Powell E."/>
            <person name="Schultz M.P."/>
            <person name="Hermans P.W."/>
            <person name="Hill D.J."/>
            <person name="Zhou Z."/>
            <person name="Constantinidou C.I."/>
            <person name="Hu F.Z."/>
            <person name="Bootsma H.J."/>
            <person name="Ehrlich G.D."/>
        </authorList>
    </citation>
    <scope>NUCLEOTIDE SEQUENCE [LARGE SCALE GENOMIC DNA]</scope>
    <source>
        <strain evidence="3 4">F23</strain>
    </source>
</reference>
<dbReference type="InterPro" id="IPR000525">
    <property type="entry name" value="Initiator_Rep_WH1"/>
</dbReference>
<comment type="similarity">
    <text evidence="1">Belongs to the initiator RepB protein family.</text>
</comment>
<dbReference type="EMBL" id="LXHQ01000022">
    <property type="protein sequence ID" value="OAV26364.1"/>
    <property type="molecule type" value="Genomic_DNA"/>
</dbReference>
<dbReference type="RefSeq" id="WP_064602942.1">
    <property type="nucleotide sequence ID" value="NZ_LXHQ01000022.1"/>
</dbReference>
<proteinExistence type="inferred from homology"/>
<comment type="caution">
    <text evidence="3">The sequence shown here is derived from an EMBL/GenBank/DDBJ whole genome shotgun (WGS) entry which is preliminary data.</text>
</comment>
<dbReference type="GO" id="GO:0006270">
    <property type="term" value="P:DNA replication initiation"/>
    <property type="evidence" value="ECO:0007669"/>
    <property type="project" value="InterPro"/>
</dbReference>
<dbReference type="GO" id="GO:0003887">
    <property type="term" value="F:DNA-directed DNA polymerase activity"/>
    <property type="evidence" value="ECO:0007669"/>
    <property type="project" value="InterPro"/>
</dbReference>
<dbReference type="Pfam" id="PF21205">
    <property type="entry name" value="Rep3_C"/>
    <property type="match status" value="1"/>
</dbReference>
<dbReference type="InterPro" id="IPR036388">
    <property type="entry name" value="WH-like_DNA-bd_sf"/>
</dbReference>
<evidence type="ECO:0000256" key="1">
    <source>
        <dbReference type="ARBA" id="ARBA00038283"/>
    </source>
</evidence>
<protein>
    <submittedName>
        <fullName evidence="3">Replication initiator protein</fullName>
    </submittedName>
</protein>
<evidence type="ECO:0000313" key="4">
    <source>
        <dbReference type="Proteomes" id="UP000078295"/>
    </source>
</evidence>
<dbReference type="Gene3D" id="1.10.10.10">
    <property type="entry name" value="Winged helix-like DNA-binding domain superfamily/Winged helix DNA-binding domain"/>
    <property type="match status" value="2"/>
</dbReference>
<organism evidence="3 4">
    <name type="scientific">Moraxella catarrhalis</name>
    <name type="common">Branhamella catarrhalis</name>
    <dbReference type="NCBI Taxonomy" id="480"/>
    <lineage>
        <taxon>Bacteria</taxon>
        <taxon>Pseudomonadati</taxon>
        <taxon>Pseudomonadota</taxon>
        <taxon>Gammaproteobacteria</taxon>
        <taxon>Moraxellales</taxon>
        <taxon>Moraxellaceae</taxon>
        <taxon>Moraxella</taxon>
    </lineage>
</organism>
<dbReference type="Pfam" id="PF01051">
    <property type="entry name" value="Rep3_N"/>
    <property type="match status" value="1"/>
</dbReference>
<dbReference type="Proteomes" id="UP000078295">
    <property type="component" value="Unassembled WGS sequence"/>
</dbReference>
<dbReference type="SUPFAM" id="SSF46785">
    <property type="entry name" value="Winged helix' DNA-binding domain"/>
    <property type="match status" value="2"/>
</dbReference>
<accession>A0AB36DPU2</accession>
<dbReference type="InterPro" id="IPR036390">
    <property type="entry name" value="WH_DNA-bd_sf"/>
</dbReference>
<gene>
    <name evidence="3" type="ORF">AO370_0778</name>
</gene>